<evidence type="ECO:0000313" key="9">
    <source>
        <dbReference type="Proteomes" id="UP000014977"/>
    </source>
</evidence>
<dbReference type="InterPro" id="IPR013786">
    <property type="entry name" value="AcylCoA_DH/ox_N"/>
</dbReference>
<reference evidence="8 9" key="1">
    <citation type="journal article" date="2013" name="Genome Announc.">
        <title>Draft genome sequences for three mercury-methylating, sulfate-reducing bacteria.</title>
        <authorList>
            <person name="Brown S.D."/>
            <person name="Hurt R.A.Jr."/>
            <person name="Gilmour C.C."/>
            <person name="Elias D.A."/>
        </authorList>
    </citation>
    <scope>NUCLEOTIDE SEQUENCE [LARGE SCALE GENOMIC DNA]</scope>
    <source>
        <strain evidence="8 9">DSM 2059</strain>
    </source>
</reference>
<evidence type="ECO:0000259" key="7">
    <source>
        <dbReference type="PROSITE" id="PS50885"/>
    </source>
</evidence>
<comment type="subunit">
    <text evidence="3">Homotetramer.</text>
</comment>
<dbReference type="PANTHER" id="PTHR42803">
    <property type="entry name" value="ACYL-COA DEHYDROGENASE"/>
    <property type="match status" value="1"/>
</dbReference>
<dbReference type="EMBL" id="ATHJ01000130">
    <property type="protein sequence ID" value="EPR32744.1"/>
    <property type="molecule type" value="Genomic_DNA"/>
</dbReference>
<sequence length="607" mass="66951">MAQAIIDKTDLDFVLFEQFEIDRLHEYERFSDYNKKVIEMVVKEARHLAVKELLPTSKIGDEKGCRFENGMVLLPNEFKQVWKLLAEGEWLVPNADPDWGGQGMPRSVALAAKDYLNGANMALTMIGGLSHGAAHVIEAFGTAEQKQLYLEKIISGEWAVTMQITESESGSDLSRITTLAEPCGDGTYRITGSKIFITGGDHNLTDNIVHLVLARIKDAPEGSSGLSLFVVPGVHVDKNGNLGMKNDIACTGIEEKMGLHGSPTCAMSLGSKGNCIGTLLGEENKGLAAMFSMMNDARLLVGSQGHACASSAFLHALDYAQNRIQGTLPQAENGDASGGCMAIIEHPDVKRMLMIMKTYTQGIRSILFYIARCQDKAEVVPDPETRQEYRDLVDFLIPIGKGYVTDRAVEVCDLAIQIFGGYGYTCEYPVEQLYRDVRVTTIYEGTNGIQSLDLLNRKLTLKKGRLFESVIKRIEQTIELAGQREELSDLATAFEKMVSQLKEVVRQLTSLPKTPRNDLKLRSVSVDFLQVTGDVVMAWMLLWRAVTAINLKQKSKNKNRLDLLEGQVCCARFFIKNLGPVTLGRMASILDGSDAVLDIPDGALKNR</sequence>
<dbReference type="Pfam" id="PF02770">
    <property type="entry name" value="Acyl-CoA_dh_M"/>
    <property type="match status" value="1"/>
</dbReference>
<evidence type="ECO:0000256" key="3">
    <source>
        <dbReference type="ARBA" id="ARBA00011881"/>
    </source>
</evidence>
<keyword evidence="5 6" id="KW-0274">FAD</keyword>
<dbReference type="GO" id="GO:0050660">
    <property type="term" value="F:flavin adenine dinucleotide binding"/>
    <property type="evidence" value="ECO:0007669"/>
    <property type="project" value="InterPro"/>
</dbReference>
<dbReference type="Proteomes" id="UP000014977">
    <property type="component" value="Unassembled WGS sequence"/>
</dbReference>
<protein>
    <submittedName>
        <fullName evidence="8">Acetyl-CoA dehydrogenase-like C-terminal domain containing protein</fullName>
    </submittedName>
</protein>
<dbReference type="InterPro" id="IPR037069">
    <property type="entry name" value="AcylCoA_DH/ox_N_sf"/>
</dbReference>
<dbReference type="PANTHER" id="PTHR42803:SF3">
    <property type="entry name" value="ACYL-COA DEHYDROGENASE-RELATED"/>
    <property type="match status" value="1"/>
</dbReference>
<evidence type="ECO:0000256" key="5">
    <source>
        <dbReference type="ARBA" id="ARBA00022827"/>
    </source>
</evidence>
<evidence type="ECO:0000256" key="4">
    <source>
        <dbReference type="ARBA" id="ARBA00022630"/>
    </source>
</evidence>
<dbReference type="InterPro" id="IPR036250">
    <property type="entry name" value="AcylCo_DH-like_C"/>
</dbReference>
<dbReference type="InterPro" id="IPR009100">
    <property type="entry name" value="AcylCoA_DH/oxidase_NM_dom_sf"/>
</dbReference>
<dbReference type="OrthoDB" id="9765339at2"/>
<keyword evidence="6" id="KW-0560">Oxidoreductase</keyword>
<dbReference type="Gene3D" id="1.10.540.10">
    <property type="entry name" value="Acyl-CoA dehydrogenase/oxidase, N-terminal domain"/>
    <property type="match status" value="1"/>
</dbReference>
<dbReference type="STRING" id="897.B2D07_12310"/>
<dbReference type="PROSITE" id="PS50885">
    <property type="entry name" value="HAMP"/>
    <property type="match status" value="1"/>
</dbReference>
<comment type="cofactor">
    <cofactor evidence="1 6">
        <name>FAD</name>
        <dbReference type="ChEBI" id="CHEBI:57692"/>
    </cofactor>
</comment>
<dbReference type="SUPFAM" id="SSF56645">
    <property type="entry name" value="Acyl-CoA dehydrogenase NM domain-like"/>
    <property type="match status" value="1"/>
</dbReference>
<dbReference type="Gene3D" id="2.40.110.10">
    <property type="entry name" value="Butyryl-CoA Dehydrogenase, subunit A, domain 2"/>
    <property type="match status" value="1"/>
</dbReference>
<dbReference type="Pfam" id="PF02771">
    <property type="entry name" value="Acyl-CoA_dh_N"/>
    <property type="match status" value="1"/>
</dbReference>
<dbReference type="PATRIC" id="fig|1121405.3.peg.4193"/>
<dbReference type="SUPFAM" id="SSF47203">
    <property type="entry name" value="Acyl-CoA dehydrogenase C-terminal domain-like"/>
    <property type="match status" value="1"/>
</dbReference>
<keyword evidence="9" id="KW-1185">Reference proteome</keyword>
<accession>S7UG43</accession>
<dbReference type="InterPro" id="IPR006091">
    <property type="entry name" value="Acyl-CoA_Oxase/DH_mid-dom"/>
</dbReference>
<dbReference type="GO" id="GO:0016020">
    <property type="term" value="C:membrane"/>
    <property type="evidence" value="ECO:0007669"/>
    <property type="project" value="InterPro"/>
</dbReference>
<dbReference type="Pfam" id="PF12806">
    <property type="entry name" value="Acyl-CoA_dh_C"/>
    <property type="match status" value="1"/>
</dbReference>
<evidence type="ECO:0000256" key="6">
    <source>
        <dbReference type="RuleBase" id="RU362125"/>
    </source>
</evidence>
<comment type="caution">
    <text evidence="8">The sequence shown here is derived from an EMBL/GenBank/DDBJ whole genome shotgun (WGS) entry which is preliminary data.</text>
</comment>
<dbReference type="Pfam" id="PF00441">
    <property type="entry name" value="Acyl-CoA_dh_1"/>
    <property type="match status" value="1"/>
</dbReference>
<keyword evidence="4 6" id="KW-0285">Flavoprotein</keyword>
<dbReference type="InterPro" id="IPR009075">
    <property type="entry name" value="AcylCo_DH/oxidase_C"/>
</dbReference>
<dbReference type="InterPro" id="IPR003660">
    <property type="entry name" value="HAMP_dom"/>
</dbReference>
<proteinExistence type="inferred from homology"/>
<name>S7UG43_DESML</name>
<gene>
    <name evidence="8" type="ORF">dsmv_3594</name>
</gene>
<evidence type="ECO:0000256" key="2">
    <source>
        <dbReference type="ARBA" id="ARBA00009347"/>
    </source>
</evidence>
<dbReference type="GO" id="GO:0007165">
    <property type="term" value="P:signal transduction"/>
    <property type="evidence" value="ECO:0007669"/>
    <property type="project" value="InterPro"/>
</dbReference>
<dbReference type="GO" id="GO:0016627">
    <property type="term" value="F:oxidoreductase activity, acting on the CH-CH group of donors"/>
    <property type="evidence" value="ECO:0007669"/>
    <property type="project" value="InterPro"/>
</dbReference>
<dbReference type="InterPro" id="IPR046373">
    <property type="entry name" value="Acyl-CoA_Oxase/DH_mid-dom_sf"/>
</dbReference>
<dbReference type="Gene3D" id="1.20.140.10">
    <property type="entry name" value="Butyryl-CoA Dehydrogenase, subunit A, domain 3"/>
    <property type="match status" value="1"/>
</dbReference>
<dbReference type="RefSeq" id="WP_020878750.1">
    <property type="nucleotide sequence ID" value="NZ_ATHJ01000130.1"/>
</dbReference>
<dbReference type="AlphaFoldDB" id="S7UG43"/>
<dbReference type="InterPro" id="IPR025878">
    <property type="entry name" value="Acyl-CoA_dh-like_C_dom"/>
</dbReference>
<comment type="similarity">
    <text evidence="2 6">Belongs to the acyl-CoA dehydrogenase family.</text>
</comment>
<organism evidence="8 9">
    <name type="scientific">Desulfococcus multivorans DSM 2059</name>
    <dbReference type="NCBI Taxonomy" id="1121405"/>
    <lineage>
        <taxon>Bacteria</taxon>
        <taxon>Pseudomonadati</taxon>
        <taxon>Thermodesulfobacteriota</taxon>
        <taxon>Desulfobacteria</taxon>
        <taxon>Desulfobacterales</taxon>
        <taxon>Desulfococcaceae</taxon>
        <taxon>Desulfococcus</taxon>
    </lineage>
</organism>
<evidence type="ECO:0000313" key="8">
    <source>
        <dbReference type="EMBL" id="EPR32744.1"/>
    </source>
</evidence>
<dbReference type="eggNOG" id="COG1960">
    <property type="taxonomic scope" value="Bacteria"/>
</dbReference>
<dbReference type="InterPro" id="IPR052166">
    <property type="entry name" value="Diverse_Acyl-CoA_DH"/>
</dbReference>
<evidence type="ECO:0000256" key="1">
    <source>
        <dbReference type="ARBA" id="ARBA00001974"/>
    </source>
</evidence>
<feature type="domain" description="HAMP" evidence="7">
    <location>
        <begin position="476"/>
        <end position="506"/>
    </location>
</feature>